<protein>
    <submittedName>
        <fullName evidence="4">2OG-Fe(II) oxygenase superfamily protein</fullName>
    </submittedName>
</protein>
<dbReference type="PROSITE" id="PS51471">
    <property type="entry name" value="FE2OG_OXY"/>
    <property type="match status" value="1"/>
</dbReference>
<name>A0ABR1FUH3_AURAN</name>
<dbReference type="InterPro" id="IPR044861">
    <property type="entry name" value="IPNS-like_FE2OG_OXY"/>
</dbReference>
<sequence length="352" mass="37432">MAALSASQADPEPAVVEDDDDASIADTPDDIAAALESRGYAYVALDATTQRRVRELFDASRTFHASPDDVKRTCHHARFELKSGGWFRAGEEPVYDASDAVGAASRVEDFCVAAGAQADPASQVWPDDGGALRDAIFAYFDAARDGPSRRVRAALRGRLLATARRKRQRLRTGLDPEEAGDMLAASLAETPSMLRLLRYPAGAAGSLSAHTDFEVFTAIHQRAPGLEVRVDGKWRRARAFPDDACAVVLAGDALEFWTNGNVRAARHRVRPAAAAAPRHSIVLFHAARDDADLAPLAHLVGPGGPCARYVAAKDDADAHDGAPGTLTQLRHLLRRVAAAEANGTAGDRASGS</sequence>
<dbReference type="EMBL" id="JBBJCI010000227">
    <property type="protein sequence ID" value="KAK7238924.1"/>
    <property type="molecule type" value="Genomic_DNA"/>
</dbReference>
<reference evidence="4 5" key="1">
    <citation type="submission" date="2024-03" db="EMBL/GenBank/DDBJ databases">
        <title>Aureococcus anophagefferens CCMP1851 and Kratosvirus quantuckense: Draft genome of a second virus-susceptible host strain in the model system.</title>
        <authorList>
            <person name="Chase E."/>
            <person name="Truchon A.R."/>
            <person name="Schepens W."/>
            <person name="Wilhelm S.W."/>
        </authorList>
    </citation>
    <scope>NUCLEOTIDE SEQUENCE [LARGE SCALE GENOMIC DNA]</scope>
    <source>
        <strain evidence="4 5">CCMP1851</strain>
    </source>
</reference>
<feature type="domain" description="Fe2OG dioxygenase" evidence="3">
    <location>
        <begin position="190"/>
        <end position="287"/>
    </location>
</feature>
<keyword evidence="1" id="KW-0560">Oxidoreductase</keyword>
<keyword evidence="1" id="KW-0479">Metal-binding</keyword>
<comment type="similarity">
    <text evidence="1">Belongs to the iron/ascorbate-dependent oxidoreductase family.</text>
</comment>
<keyword evidence="1" id="KW-0408">Iron</keyword>
<dbReference type="Gene3D" id="2.60.120.330">
    <property type="entry name" value="B-lactam Antibiotic, Isopenicillin N Synthase, Chain"/>
    <property type="match status" value="1"/>
</dbReference>
<evidence type="ECO:0000256" key="1">
    <source>
        <dbReference type="RuleBase" id="RU003682"/>
    </source>
</evidence>
<dbReference type="InterPro" id="IPR050231">
    <property type="entry name" value="Iron_ascorbate_oxido_reductase"/>
</dbReference>
<dbReference type="PANTHER" id="PTHR47990">
    <property type="entry name" value="2-OXOGLUTARATE (2OG) AND FE(II)-DEPENDENT OXYGENASE SUPERFAMILY PROTEIN-RELATED"/>
    <property type="match status" value="1"/>
</dbReference>
<dbReference type="InterPro" id="IPR027443">
    <property type="entry name" value="IPNS-like_sf"/>
</dbReference>
<evidence type="ECO:0000256" key="2">
    <source>
        <dbReference type="SAM" id="MobiDB-lite"/>
    </source>
</evidence>
<evidence type="ECO:0000259" key="3">
    <source>
        <dbReference type="PROSITE" id="PS51471"/>
    </source>
</evidence>
<accession>A0ABR1FUH3</accession>
<evidence type="ECO:0000313" key="5">
    <source>
        <dbReference type="Proteomes" id="UP001363151"/>
    </source>
</evidence>
<proteinExistence type="inferred from homology"/>
<gene>
    <name evidence="4" type="ORF">SO694_00026132</name>
</gene>
<dbReference type="Pfam" id="PF03171">
    <property type="entry name" value="2OG-FeII_Oxy"/>
    <property type="match status" value="1"/>
</dbReference>
<organism evidence="4 5">
    <name type="scientific">Aureococcus anophagefferens</name>
    <name type="common">Harmful bloom alga</name>
    <dbReference type="NCBI Taxonomy" id="44056"/>
    <lineage>
        <taxon>Eukaryota</taxon>
        <taxon>Sar</taxon>
        <taxon>Stramenopiles</taxon>
        <taxon>Ochrophyta</taxon>
        <taxon>Pelagophyceae</taxon>
        <taxon>Pelagomonadales</taxon>
        <taxon>Pelagomonadaceae</taxon>
        <taxon>Aureococcus</taxon>
    </lineage>
</organism>
<keyword evidence="5" id="KW-1185">Reference proteome</keyword>
<dbReference type="Proteomes" id="UP001363151">
    <property type="component" value="Unassembled WGS sequence"/>
</dbReference>
<feature type="compositionally biased region" description="Acidic residues" evidence="2">
    <location>
        <begin position="15"/>
        <end position="25"/>
    </location>
</feature>
<feature type="region of interest" description="Disordered" evidence="2">
    <location>
        <begin position="1"/>
        <end position="25"/>
    </location>
</feature>
<comment type="caution">
    <text evidence="4">The sequence shown here is derived from an EMBL/GenBank/DDBJ whole genome shotgun (WGS) entry which is preliminary data.</text>
</comment>
<dbReference type="InterPro" id="IPR005123">
    <property type="entry name" value="Oxoglu/Fe-dep_dioxygenase_dom"/>
</dbReference>
<dbReference type="SUPFAM" id="SSF51197">
    <property type="entry name" value="Clavaminate synthase-like"/>
    <property type="match status" value="1"/>
</dbReference>
<evidence type="ECO:0000313" key="4">
    <source>
        <dbReference type="EMBL" id="KAK7238924.1"/>
    </source>
</evidence>